<evidence type="ECO:0000256" key="15">
    <source>
        <dbReference type="ARBA" id="ARBA00023136"/>
    </source>
</evidence>
<evidence type="ECO:0000256" key="18">
    <source>
        <dbReference type="RuleBase" id="RU003938"/>
    </source>
</evidence>
<evidence type="ECO:0000256" key="2">
    <source>
        <dbReference type="ARBA" id="ARBA00004651"/>
    </source>
</evidence>
<keyword evidence="12 18" id="KW-0548">Nucleotidyltransferase</keyword>
<dbReference type="Proteomes" id="UP000184480">
    <property type="component" value="Unassembled WGS sequence"/>
</dbReference>
<feature type="transmembrane region" description="Helical" evidence="19">
    <location>
        <begin position="213"/>
        <end position="233"/>
    </location>
</feature>
<evidence type="ECO:0000256" key="11">
    <source>
        <dbReference type="ARBA" id="ARBA00022692"/>
    </source>
</evidence>
<evidence type="ECO:0000256" key="4">
    <source>
        <dbReference type="ARBA" id="ARBA00005189"/>
    </source>
</evidence>
<dbReference type="GO" id="GO:0004605">
    <property type="term" value="F:phosphatidate cytidylyltransferase activity"/>
    <property type="evidence" value="ECO:0007669"/>
    <property type="project" value="UniProtKB-EC"/>
</dbReference>
<keyword evidence="11 18" id="KW-0812">Transmembrane</keyword>
<comment type="pathway">
    <text evidence="3 18">Phospholipid metabolism; CDP-diacylglycerol biosynthesis; CDP-diacylglycerol from sn-glycerol 3-phosphate: step 3/3.</text>
</comment>
<dbReference type="RefSeq" id="WP_062175488.1">
    <property type="nucleotide sequence ID" value="NZ_BBXL01000001.1"/>
</dbReference>
<evidence type="ECO:0000256" key="13">
    <source>
        <dbReference type="ARBA" id="ARBA00022989"/>
    </source>
</evidence>
<feature type="transmembrane region" description="Helical" evidence="19">
    <location>
        <begin position="189"/>
        <end position="207"/>
    </location>
</feature>
<keyword evidence="16" id="KW-0594">Phospholipid biosynthesis</keyword>
<keyword evidence="21" id="KW-1185">Reference proteome</keyword>
<evidence type="ECO:0000256" key="8">
    <source>
        <dbReference type="ARBA" id="ARBA00022475"/>
    </source>
</evidence>
<feature type="transmembrane region" description="Helical" evidence="19">
    <location>
        <begin position="85"/>
        <end position="106"/>
    </location>
</feature>
<evidence type="ECO:0000256" key="14">
    <source>
        <dbReference type="ARBA" id="ARBA00023098"/>
    </source>
</evidence>
<name>A0A1M4TSB9_9BACT</name>
<keyword evidence="8" id="KW-1003">Cell membrane</keyword>
<keyword evidence="9" id="KW-0444">Lipid biosynthesis</keyword>
<evidence type="ECO:0000313" key="21">
    <source>
        <dbReference type="Proteomes" id="UP000184480"/>
    </source>
</evidence>
<keyword evidence="14" id="KW-0443">Lipid metabolism</keyword>
<evidence type="ECO:0000256" key="6">
    <source>
        <dbReference type="ARBA" id="ARBA00012487"/>
    </source>
</evidence>
<sequence>MLNLKNLGTRIFTGLIFIGLLVGGILFNQYSFLIVFSILTAYALYEFYGLLSKVGKVPLSKVLNTIGGLCLFISSYFFFSCTNQSLILLAPYALYLLILFISELYLKHPNPILSLAYAVLGQIYIAIPLSLLNYLAFKYDMVNNEYHHAFLLALFVFIWVNDSFAYLAGSLFGKHRLFERISPKKSWEGFIGGAIFSIGAAVVYAQFYAQLPLWAWIGFAIVMISVGTLGDLIESLIKRTLNVKDSGSVLPGHGGILDRIDSVIFSIPALFIYLEVVSFFINP</sequence>
<organism evidence="20 21">
    <name type="scientific">Dysgonomonas macrotermitis</name>
    <dbReference type="NCBI Taxonomy" id="1346286"/>
    <lineage>
        <taxon>Bacteria</taxon>
        <taxon>Pseudomonadati</taxon>
        <taxon>Bacteroidota</taxon>
        <taxon>Bacteroidia</taxon>
        <taxon>Bacteroidales</taxon>
        <taxon>Dysgonomonadaceae</taxon>
        <taxon>Dysgonomonas</taxon>
    </lineage>
</organism>
<feature type="transmembrane region" description="Helical" evidence="19">
    <location>
        <begin position="7"/>
        <end position="26"/>
    </location>
</feature>
<accession>A0A1M4TSB9</accession>
<feature type="transmembrane region" description="Helical" evidence="19">
    <location>
        <begin position="62"/>
        <end position="79"/>
    </location>
</feature>
<dbReference type="GO" id="GO:0016024">
    <property type="term" value="P:CDP-diacylglycerol biosynthetic process"/>
    <property type="evidence" value="ECO:0007669"/>
    <property type="project" value="UniProtKB-UniPathway"/>
</dbReference>
<keyword evidence="13 19" id="KW-1133">Transmembrane helix</keyword>
<comment type="similarity">
    <text evidence="5 18">Belongs to the CDS family.</text>
</comment>
<dbReference type="Pfam" id="PF01148">
    <property type="entry name" value="CTP_transf_1"/>
    <property type="match status" value="1"/>
</dbReference>
<feature type="transmembrane region" description="Helical" evidence="19">
    <location>
        <begin position="149"/>
        <end position="168"/>
    </location>
</feature>
<dbReference type="EC" id="2.7.7.41" evidence="6 18"/>
<evidence type="ECO:0000256" key="7">
    <source>
        <dbReference type="ARBA" id="ARBA00019373"/>
    </source>
</evidence>
<gene>
    <name evidence="20" type="ORF">SAMN05444362_101405</name>
</gene>
<dbReference type="UniPathway" id="UPA00557">
    <property type="reaction ID" value="UER00614"/>
</dbReference>
<dbReference type="OrthoDB" id="9799199at2"/>
<dbReference type="GO" id="GO:0005886">
    <property type="term" value="C:plasma membrane"/>
    <property type="evidence" value="ECO:0007669"/>
    <property type="project" value="UniProtKB-SubCell"/>
</dbReference>
<proteinExistence type="inferred from homology"/>
<dbReference type="STRING" id="1346286.SAMN05444362_101405"/>
<dbReference type="EMBL" id="FQUC01000001">
    <property type="protein sequence ID" value="SHE47343.1"/>
    <property type="molecule type" value="Genomic_DNA"/>
</dbReference>
<evidence type="ECO:0000256" key="19">
    <source>
        <dbReference type="SAM" id="Phobius"/>
    </source>
</evidence>
<reference evidence="21" key="1">
    <citation type="submission" date="2016-11" db="EMBL/GenBank/DDBJ databases">
        <authorList>
            <person name="Varghese N."/>
            <person name="Submissions S."/>
        </authorList>
    </citation>
    <scope>NUCLEOTIDE SEQUENCE [LARGE SCALE GENOMIC DNA]</scope>
    <source>
        <strain evidence="21">DSM 27370</strain>
    </source>
</reference>
<evidence type="ECO:0000313" key="20">
    <source>
        <dbReference type="EMBL" id="SHE47343.1"/>
    </source>
</evidence>
<keyword evidence="10 18" id="KW-0808">Transferase</keyword>
<keyword evidence="15 19" id="KW-0472">Membrane</keyword>
<evidence type="ECO:0000256" key="1">
    <source>
        <dbReference type="ARBA" id="ARBA00001698"/>
    </source>
</evidence>
<dbReference type="AlphaFoldDB" id="A0A1M4TSB9"/>
<evidence type="ECO:0000256" key="10">
    <source>
        <dbReference type="ARBA" id="ARBA00022679"/>
    </source>
</evidence>
<evidence type="ECO:0000256" key="3">
    <source>
        <dbReference type="ARBA" id="ARBA00005119"/>
    </source>
</evidence>
<comment type="subcellular location">
    <subcellularLocation>
        <location evidence="2">Cell membrane</location>
        <topology evidence="2">Multi-pass membrane protein</topology>
    </subcellularLocation>
</comment>
<evidence type="ECO:0000256" key="16">
    <source>
        <dbReference type="ARBA" id="ARBA00023209"/>
    </source>
</evidence>
<evidence type="ECO:0000256" key="17">
    <source>
        <dbReference type="ARBA" id="ARBA00023264"/>
    </source>
</evidence>
<comment type="catalytic activity">
    <reaction evidence="1 18">
        <text>a 1,2-diacyl-sn-glycero-3-phosphate + CTP + H(+) = a CDP-1,2-diacyl-sn-glycerol + diphosphate</text>
        <dbReference type="Rhea" id="RHEA:16229"/>
        <dbReference type="ChEBI" id="CHEBI:15378"/>
        <dbReference type="ChEBI" id="CHEBI:33019"/>
        <dbReference type="ChEBI" id="CHEBI:37563"/>
        <dbReference type="ChEBI" id="CHEBI:58332"/>
        <dbReference type="ChEBI" id="CHEBI:58608"/>
        <dbReference type="EC" id="2.7.7.41"/>
    </reaction>
</comment>
<feature type="transmembrane region" description="Helical" evidence="19">
    <location>
        <begin position="32"/>
        <end position="50"/>
    </location>
</feature>
<comment type="pathway">
    <text evidence="4">Lipid metabolism.</text>
</comment>
<dbReference type="PANTHER" id="PTHR46382:SF1">
    <property type="entry name" value="PHOSPHATIDATE CYTIDYLYLTRANSFERASE"/>
    <property type="match status" value="1"/>
</dbReference>
<keyword evidence="17" id="KW-1208">Phospholipid metabolism</keyword>
<dbReference type="PANTHER" id="PTHR46382">
    <property type="entry name" value="PHOSPHATIDATE CYTIDYLYLTRANSFERASE"/>
    <property type="match status" value="1"/>
</dbReference>
<evidence type="ECO:0000256" key="5">
    <source>
        <dbReference type="ARBA" id="ARBA00010185"/>
    </source>
</evidence>
<dbReference type="PROSITE" id="PS01315">
    <property type="entry name" value="CDS"/>
    <property type="match status" value="1"/>
</dbReference>
<evidence type="ECO:0000256" key="12">
    <source>
        <dbReference type="ARBA" id="ARBA00022695"/>
    </source>
</evidence>
<feature type="transmembrane region" description="Helical" evidence="19">
    <location>
        <begin position="263"/>
        <end position="281"/>
    </location>
</feature>
<evidence type="ECO:0000256" key="9">
    <source>
        <dbReference type="ARBA" id="ARBA00022516"/>
    </source>
</evidence>
<dbReference type="InterPro" id="IPR000374">
    <property type="entry name" value="PC_trans"/>
</dbReference>
<feature type="transmembrane region" description="Helical" evidence="19">
    <location>
        <begin position="113"/>
        <end position="137"/>
    </location>
</feature>
<protein>
    <recommendedName>
        <fullName evidence="7 18">Phosphatidate cytidylyltransferase</fullName>
        <ecNumber evidence="6 18">2.7.7.41</ecNumber>
    </recommendedName>
</protein>